<dbReference type="Proteomes" id="UP001597340">
    <property type="component" value="Unassembled WGS sequence"/>
</dbReference>
<keyword evidence="2" id="KW-1185">Reference proteome</keyword>
<comment type="caution">
    <text evidence="1">The sequence shown here is derived from an EMBL/GenBank/DDBJ whole genome shotgun (WGS) entry which is preliminary data.</text>
</comment>
<reference evidence="2" key="1">
    <citation type="journal article" date="2019" name="Int. J. Syst. Evol. Microbiol.">
        <title>The Global Catalogue of Microorganisms (GCM) 10K type strain sequencing project: providing services to taxonomists for standard genome sequencing and annotation.</title>
        <authorList>
            <consortium name="The Broad Institute Genomics Platform"/>
            <consortium name="The Broad Institute Genome Sequencing Center for Infectious Disease"/>
            <person name="Wu L."/>
            <person name="Ma J."/>
        </authorList>
    </citation>
    <scope>NUCLEOTIDE SEQUENCE [LARGE SCALE GENOMIC DNA]</scope>
    <source>
        <strain evidence="2">CCM 9147</strain>
    </source>
</reference>
<name>A0ABW4DK43_9BACL</name>
<evidence type="ECO:0000313" key="1">
    <source>
        <dbReference type="EMBL" id="MFD1464134.1"/>
    </source>
</evidence>
<sequence>MRHKDIASYVRRMAQSANELERAYHQIPSELRKRWRANYDRYMAEQPKPEQSRSWLAILGEAQLQNAEAQVAAGKYAQM</sequence>
<organism evidence="1 2">
    <name type="scientific">Paenibacillus farraposensis</name>
    <dbReference type="NCBI Taxonomy" id="2807095"/>
    <lineage>
        <taxon>Bacteria</taxon>
        <taxon>Bacillati</taxon>
        <taxon>Bacillota</taxon>
        <taxon>Bacilli</taxon>
        <taxon>Bacillales</taxon>
        <taxon>Paenibacillaceae</taxon>
        <taxon>Paenibacillus</taxon>
    </lineage>
</organism>
<evidence type="ECO:0000313" key="2">
    <source>
        <dbReference type="Proteomes" id="UP001597340"/>
    </source>
</evidence>
<protein>
    <submittedName>
        <fullName evidence="1">Uncharacterized protein</fullName>
    </submittedName>
</protein>
<dbReference type="EMBL" id="JBHTNZ010000071">
    <property type="protein sequence ID" value="MFD1464134.1"/>
    <property type="molecule type" value="Genomic_DNA"/>
</dbReference>
<accession>A0ABW4DK43</accession>
<gene>
    <name evidence="1" type="ORF">ACFQ5D_22910</name>
</gene>
<proteinExistence type="predicted"/>